<dbReference type="EMBL" id="CP159218">
    <property type="protein sequence ID" value="XCG64975.1"/>
    <property type="molecule type" value="Genomic_DNA"/>
</dbReference>
<dbReference type="InterPro" id="IPR036388">
    <property type="entry name" value="WH-like_DNA-bd_sf"/>
</dbReference>
<dbReference type="InterPro" id="IPR016032">
    <property type="entry name" value="Sig_transdc_resp-reg_C-effctor"/>
</dbReference>
<dbReference type="AlphaFoldDB" id="A0AAU8DVU0"/>
<protein>
    <recommendedName>
        <fullName evidence="2">HTH luxR-type domain-containing protein</fullName>
    </recommendedName>
</protein>
<sequence>MTAPTAKPAVLTLRGAELLEALGALVSETKYEILSALPDQMSFDVTALRSNWDGDIASLERGVDTRWIYPAKAARDPEILEYLTQFAARGAKVRVLASVPNRILVSDRVRAVVPDTGEGPGPKALFITGRPLVRAIYTQFVEMWRASMPVGFSTGGLDVDLVRDTLSALQTGLTDDAAARQFGWSVRTYRRRIAAVLSLLGTTSRFEAGALARTQGWI</sequence>
<reference evidence="1" key="1">
    <citation type="submission" date="2024-05" db="EMBL/GenBank/DDBJ databases">
        <authorList>
            <person name="Cai S.Y."/>
            <person name="Jin L.M."/>
            <person name="Li H.R."/>
        </authorList>
    </citation>
    <scope>NUCLEOTIDE SEQUENCE</scope>
    <source>
        <strain evidence="1">A5-74</strain>
    </source>
</reference>
<dbReference type="PANTHER" id="PTHR34293">
    <property type="entry name" value="HTH-TYPE TRANSCRIPTIONAL REGULATOR TRMBL2"/>
    <property type="match status" value="1"/>
</dbReference>
<accession>A0AAU8DVU0</accession>
<proteinExistence type="predicted"/>
<dbReference type="Gene3D" id="1.10.10.10">
    <property type="entry name" value="Winged helix-like DNA-binding domain superfamily/Winged helix DNA-binding domain"/>
    <property type="match status" value="1"/>
</dbReference>
<dbReference type="GO" id="GO:0006355">
    <property type="term" value="P:regulation of DNA-templated transcription"/>
    <property type="evidence" value="ECO:0007669"/>
    <property type="project" value="InterPro"/>
</dbReference>
<dbReference type="GO" id="GO:0003677">
    <property type="term" value="F:DNA binding"/>
    <property type="evidence" value="ECO:0007669"/>
    <property type="project" value="InterPro"/>
</dbReference>
<evidence type="ECO:0008006" key="2">
    <source>
        <dbReference type="Google" id="ProtNLM"/>
    </source>
</evidence>
<gene>
    <name evidence="1" type="ORF">ABLG96_06635</name>
</gene>
<dbReference type="InterPro" id="IPR051797">
    <property type="entry name" value="TrmB-like"/>
</dbReference>
<dbReference type="SUPFAM" id="SSF46894">
    <property type="entry name" value="C-terminal effector domain of the bipartite response regulators"/>
    <property type="match status" value="1"/>
</dbReference>
<dbReference type="PANTHER" id="PTHR34293:SF1">
    <property type="entry name" value="HTH-TYPE TRANSCRIPTIONAL REGULATOR TRMBL2"/>
    <property type="match status" value="1"/>
</dbReference>
<organism evidence="1">
    <name type="scientific">Nakamurella sp. A5-74</name>
    <dbReference type="NCBI Taxonomy" id="3158264"/>
    <lineage>
        <taxon>Bacteria</taxon>
        <taxon>Bacillati</taxon>
        <taxon>Actinomycetota</taxon>
        <taxon>Actinomycetes</taxon>
        <taxon>Nakamurellales</taxon>
        <taxon>Nakamurellaceae</taxon>
        <taxon>Nakamurella</taxon>
    </lineage>
</organism>
<dbReference type="RefSeq" id="WP_353650586.1">
    <property type="nucleotide sequence ID" value="NZ_CP159218.1"/>
</dbReference>
<name>A0AAU8DVU0_9ACTN</name>
<evidence type="ECO:0000313" key="1">
    <source>
        <dbReference type="EMBL" id="XCG64975.1"/>
    </source>
</evidence>